<dbReference type="PANTHER" id="PTHR33570:SF2">
    <property type="entry name" value="CARBOXYMUCONOLACTONE DECARBOXYLASE-LIKE DOMAIN-CONTAINING PROTEIN"/>
    <property type="match status" value="1"/>
</dbReference>
<evidence type="ECO:0000313" key="2">
    <source>
        <dbReference type="EMBL" id="KJA27593.1"/>
    </source>
</evidence>
<reference evidence="3" key="1">
    <citation type="submission" date="2014-04" db="EMBL/GenBank/DDBJ databases">
        <title>Evolutionary Origins and Diversification of the Mycorrhizal Mutualists.</title>
        <authorList>
            <consortium name="DOE Joint Genome Institute"/>
            <consortium name="Mycorrhizal Genomics Consortium"/>
            <person name="Kohler A."/>
            <person name="Kuo A."/>
            <person name="Nagy L.G."/>
            <person name="Floudas D."/>
            <person name="Copeland A."/>
            <person name="Barry K.W."/>
            <person name="Cichocki N."/>
            <person name="Veneault-Fourrey C."/>
            <person name="LaButti K."/>
            <person name="Lindquist E.A."/>
            <person name="Lipzen A."/>
            <person name="Lundell T."/>
            <person name="Morin E."/>
            <person name="Murat C."/>
            <person name="Riley R."/>
            <person name="Ohm R."/>
            <person name="Sun H."/>
            <person name="Tunlid A."/>
            <person name="Henrissat B."/>
            <person name="Grigoriev I.V."/>
            <person name="Hibbett D.S."/>
            <person name="Martin F."/>
        </authorList>
    </citation>
    <scope>NUCLEOTIDE SEQUENCE [LARGE SCALE GENOMIC DNA]</scope>
    <source>
        <strain evidence="3">FD-334 SS-4</strain>
    </source>
</reference>
<dbReference type="InterPro" id="IPR029032">
    <property type="entry name" value="AhpD-like"/>
</dbReference>
<dbReference type="Pfam" id="PF02627">
    <property type="entry name" value="CMD"/>
    <property type="match status" value="1"/>
</dbReference>
<dbReference type="InterPro" id="IPR003779">
    <property type="entry name" value="CMD-like"/>
</dbReference>
<dbReference type="OrthoDB" id="104509at2759"/>
<dbReference type="AlphaFoldDB" id="A0A0D2MUC2"/>
<dbReference type="EMBL" id="KN817523">
    <property type="protein sequence ID" value="KJA27593.1"/>
    <property type="molecule type" value="Genomic_DNA"/>
</dbReference>
<evidence type="ECO:0000313" key="3">
    <source>
        <dbReference type="Proteomes" id="UP000054270"/>
    </source>
</evidence>
<accession>A0A0D2MUC2</accession>
<dbReference type="Proteomes" id="UP000054270">
    <property type="component" value="Unassembled WGS sequence"/>
</dbReference>
<name>A0A0D2MUC2_HYPSF</name>
<sequence>MAKPNAGAHKEIYDAGITVRRQVMGDAYVDNQLKQGVSEFMQPMQELATEAGWGTIWTRPGLERKQRSLIVIALLSAQGKEAELAGHIRGAVNNGATEIEIRETLLQTAAYSGLPTGMFSFRVGDAVIKKLKEEGKLP</sequence>
<dbReference type="STRING" id="945553.A0A0D2MUC2"/>
<proteinExistence type="predicted"/>
<protein>
    <recommendedName>
        <fullName evidence="1">Carboxymuconolactone decarboxylase-like domain-containing protein</fullName>
    </recommendedName>
</protein>
<keyword evidence="3" id="KW-1185">Reference proteome</keyword>
<evidence type="ECO:0000259" key="1">
    <source>
        <dbReference type="Pfam" id="PF02627"/>
    </source>
</evidence>
<organism evidence="2 3">
    <name type="scientific">Hypholoma sublateritium (strain FD-334 SS-4)</name>
    <dbReference type="NCBI Taxonomy" id="945553"/>
    <lineage>
        <taxon>Eukaryota</taxon>
        <taxon>Fungi</taxon>
        <taxon>Dikarya</taxon>
        <taxon>Basidiomycota</taxon>
        <taxon>Agaricomycotina</taxon>
        <taxon>Agaricomycetes</taxon>
        <taxon>Agaricomycetidae</taxon>
        <taxon>Agaricales</taxon>
        <taxon>Agaricineae</taxon>
        <taxon>Strophariaceae</taxon>
        <taxon>Hypholoma</taxon>
    </lineage>
</organism>
<gene>
    <name evidence="2" type="ORF">HYPSUDRAFT_34699</name>
</gene>
<dbReference type="OMA" id="FTEEFQD"/>
<dbReference type="Gene3D" id="1.20.1290.10">
    <property type="entry name" value="AhpD-like"/>
    <property type="match status" value="1"/>
</dbReference>
<dbReference type="SUPFAM" id="SSF69118">
    <property type="entry name" value="AhpD-like"/>
    <property type="match status" value="1"/>
</dbReference>
<dbReference type="PANTHER" id="PTHR33570">
    <property type="entry name" value="4-CARBOXYMUCONOLACTONE DECARBOXYLASE FAMILY PROTEIN"/>
    <property type="match status" value="1"/>
</dbReference>
<feature type="domain" description="Carboxymuconolactone decarboxylase-like" evidence="1">
    <location>
        <begin position="44"/>
        <end position="123"/>
    </location>
</feature>
<dbReference type="InterPro" id="IPR052512">
    <property type="entry name" value="4CMD/NDH-1_regulator"/>
</dbReference>
<dbReference type="GO" id="GO:0051920">
    <property type="term" value="F:peroxiredoxin activity"/>
    <property type="evidence" value="ECO:0007669"/>
    <property type="project" value="InterPro"/>
</dbReference>